<dbReference type="Pfam" id="PF02569">
    <property type="entry name" value="Pantoate_ligase"/>
    <property type="match status" value="1"/>
</dbReference>
<name>A0ABY5YPH4_9DEIO</name>
<dbReference type="Gene3D" id="3.30.1300.10">
    <property type="entry name" value="Pantoate-beta-alanine ligase, C-terminal domain"/>
    <property type="match status" value="1"/>
</dbReference>
<dbReference type="EC" id="6.3.2.1" evidence="8"/>
<evidence type="ECO:0000256" key="1">
    <source>
        <dbReference type="ARBA" id="ARBA00004990"/>
    </source>
</evidence>
<evidence type="ECO:0000256" key="8">
    <source>
        <dbReference type="HAMAP-Rule" id="MF_00158"/>
    </source>
</evidence>
<comment type="miscellaneous">
    <text evidence="8">The reaction proceeds by a bi uni uni bi ping pong mechanism.</text>
</comment>
<feature type="binding site" evidence="8">
    <location>
        <begin position="186"/>
        <end position="189"/>
    </location>
    <ligand>
        <name>ATP</name>
        <dbReference type="ChEBI" id="CHEBI:30616"/>
    </ligand>
</feature>
<accession>A0ABY5YPH4</accession>
<dbReference type="InterPro" id="IPR014729">
    <property type="entry name" value="Rossmann-like_a/b/a_fold"/>
</dbReference>
<evidence type="ECO:0000256" key="7">
    <source>
        <dbReference type="ARBA" id="ARBA00048258"/>
    </source>
</evidence>
<dbReference type="NCBIfam" id="TIGR00018">
    <property type="entry name" value="panC"/>
    <property type="match status" value="1"/>
</dbReference>
<feature type="binding site" evidence="8">
    <location>
        <position position="59"/>
    </location>
    <ligand>
        <name>beta-alanine</name>
        <dbReference type="ChEBI" id="CHEBI:57966"/>
    </ligand>
</feature>
<dbReference type="EMBL" id="CP104213">
    <property type="protein sequence ID" value="UWX65618.1"/>
    <property type="molecule type" value="Genomic_DNA"/>
</dbReference>
<dbReference type="PANTHER" id="PTHR21299:SF1">
    <property type="entry name" value="PANTOATE--BETA-ALANINE LIGASE"/>
    <property type="match status" value="1"/>
</dbReference>
<keyword evidence="5 8" id="KW-0547">Nucleotide-binding</keyword>
<dbReference type="Gene3D" id="3.40.50.620">
    <property type="entry name" value="HUPs"/>
    <property type="match status" value="1"/>
</dbReference>
<keyword evidence="10" id="KW-1185">Reference proteome</keyword>
<dbReference type="HAMAP" id="MF_00158">
    <property type="entry name" value="PanC"/>
    <property type="match status" value="1"/>
</dbReference>
<evidence type="ECO:0000256" key="5">
    <source>
        <dbReference type="ARBA" id="ARBA00022741"/>
    </source>
</evidence>
<sequence>MQLVHTPAELRAALGPGGSPSLGLVPTMGHLHDGHAHLIRRARAENDRVVLSLFVNPLQFGPSEDFAAYPRDLPHDAAFAERAGVDVLFAPDTDQMYPPGFATRVSVAGVSEGFDGASRPGHFSGVATVVLKLFNLVQPTRAYFGEKDWQQLMVVRRMVRDLDLLLEIVGVPTVRSSLPGEEGLALSSRNSYFTPPQRARAAVLARALGAAQQCYAAGERRPDGLLAAARAVLVSEPDLTLDYLGLVDGDMRDIEQLDNGGVSIPRRSDAPLPADAPTQARLLVAAHLFGVRLIDNLPLTVPATAPAAVDYAEKVQ</sequence>
<comment type="similarity">
    <text evidence="2 8">Belongs to the pantothenate synthetase family.</text>
</comment>
<dbReference type="RefSeq" id="WP_260561870.1">
    <property type="nucleotide sequence ID" value="NZ_BAABEC010000184.1"/>
</dbReference>
<comment type="pathway">
    <text evidence="1 8">Cofactor biosynthesis; (R)-pantothenate biosynthesis; (R)-pantothenate from (R)-pantoate and beta-alanine: step 1/1.</text>
</comment>
<comment type="subunit">
    <text evidence="8">Homodimer.</text>
</comment>
<comment type="subcellular location">
    <subcellularLocation>
        <location evidence="8">Cytoplasm</location>
    </subcellularLocation>
</comment>
<feature type="binding site" evidence="8">
    <location>
        <position position="174"/>
    </location>
    <ligand>
        <name>ATP</name>
        <dbReference type="ChEBI" id="CHEBI:30616"/>
    </ligand>
</feature>
<keyword evidence="6 8" id="KW-0067">ATP-binding</keyword>
<dbReference type="Proteomes" id="UP001060261">
    <property type="component" value="Chromosome"/>
</dbReference>
<dbReference type="GO" id="GO:0016874">
    <property type="term" value="F:ligase activity"/>
    <property type="evidence" value="ECO:0007669"/>
    <property type="project" value="UniProtKB-KW"/>
</dbReference>
<keyword evidence="8" id="KW-0963">Cytoplasm</keyword>
<keyword evidence="3 8" id="KW-0436">Ligase</keyword>
<evidence type="ECO:0000256" key="3">
    <source>
        <dbReference type="ARBA" id="ARBA00022598"/>
    </source>
</evidence>
<feature type="active site" description="Proton donor" evidence="8">
    <location>
        <position position="35"/>
    </location>
</feature>
<evidence type="ECO:0000313" key="10">
    <source>
        <dbReference type="Proteomes" id="UP001060261"/>
    </source>
</evidence>
<keyword evidence="4 8" id="KW-0566">Pantothenate biosynthesis</keyword>
<evidence type="ECO:0000313" key="9">
    <source>
        <dbReference type="EMBL" id="UWX65618.1"/>
    </source>
</evidence>
<dbReference type="InterPro" id="IPR042176">
    <property type="entry name" value="Pantoate_ligase_C"/>
</dbReference>
<dbReference type="CDD" id="cd00560">
    <property type="entry name" value="PanC"/>
    <property type="match status" value="1"/>
</dbReference>
<feature type="binding site" evidence="8">
    <location>
        <begin position="145"/>
        <end position="148"/>
    </location>
    <ligand>
        <name>ATP</name>
        <dbReference type="ChEBI" id="CHEBI:30616"/>
    </ligand>
</feature>
<gene>
    <name evidence="8 9" type="primary">panC</name>
    <name evidence="9" type="ORF">N0D28_09335</name>
</gene>
<feature type="binding site" evidence="8">
    <location>
        <position position="151"/>
    </location>
    <ligand>
        <name>(R)-pantoate</name>
        <dbReference type="ChEBI" id="CHEBI:15980"/>
    </ligand>
</feature>
<reference evidence="9" key="1">
    <citation type="submission" date="2022-09" db="EMBL/GenBank/DDBJ databases">
        <title>genome sequence of Deinococcus rubellus.</title>
        <authorList>
            <person name="Srinivasan S."/>
        </authorList>
    </citation>
    <scope>NUCLEOTIDE SEQUENCE</scope>
    <source>
        <strain evidence="9">Ant6</strain>
    </source>
</reference>
<dbReference type="PANTHER" id="PTHR21299">
    <property type="entry name" value="CYTIDYLATE KINASE/PANTOATE-BETA-ALANINE LIGASE"/>
    <property type="match status" value="1"/>
</dbReference>
<dbReference type="InterPro" id="IPR003721">
    <property type="entry name" value="Pantoate_ligase"/>
</dbReference>
<protein>
    <recommendedName>
        <fullName evidence="8">Pantothenate synthetase</fullName>
        <shortName evidence="8">PS</shortName>
        <ecNumber evidence="8">6.3.2.1</ecNumber>
    </recommendedName>
    <alternativeName>
        <fullName evidence="8">Pantoate--beta-alanine ligase</fullName>
    </alternativeName>
    <alternativeName>
        <fullName evidence="8">Pantoate-activating enzyme</fullName>
    </alternativeName>
</protein>
<organism evidence="9 10">
    <name type="scientific">Deinococcus rubellus</name>
    <dbReference type="NCBI Taxonomy" id="1889240"/>
    <lineage>
        <taxon>Bacteria</taxon>
        <taxon>Thermotogati</taxon>
        <taxon>Deinococcota</taxon>
        <taxon>Deinococci</taxon>
        <taxon>Deinococcales</taxon>
        <taxon>Deinococcaceae</taxon>
        <taxon>Deinococcus</taxon>
    </lineage>
</organism>
<evidence type="ECO:0000256" key="4">
    <source>
        <dbReference type="ARBA" id="ARBA00022655"/>
    </source>
</evidence>
<feature type="binding site" evidence="8">
    <location>
        <begin position="28"/>
        <end position="35"/>
    </location>
    <ligand>
        <name>ATP</name>
        <dbReference type="ChEBI" id="CHEBI:30616"/>
    </ligand>
</feature>
<evidence type="ECO:0000256" key="6">
    <source>
        <dbReference type="ARBA" id="ARBA00022840"/>
    </source>
</evidence>
<proteinExistence type="inferred from homology"/>
<dbReference type="SUPFAM" id="SSF52374">
    <property type="entry name" value="Nucleotidylyl transferase"/>
    <property type="match status" value="1"/>
</dbReference>
<comment type="catalytic activity">
    <reaction evidence="7 8">
        <text>(R)-pantoate + beta-alanine + ATP = (R)-pantothenate + AMP + diphosphate + H(+)</text>
        <dbReference type="Rhea" id="RHEA:10912"/>
        <dbReference type="ChEBI" id="CHEBI:15378"/>
        <dbReference type="ChEBI" id="CHEBI:15980"/>
        <dbReference type="ChEBI" id="CHEBI:29032"/>
        <dbReference type="ChEBI" id="CHEBI:30616"/>
        <dbReference type="ChEBI" id="CHEBI:33019"/>
        <dbReference type="ChEBI" id="CHEBI:57966"/>
        <dbReference type="ChEBI" id="CHEBI:456215"/>
        <dbReference type="EC" id="6.3.2.1"/>
    </reaction>
</comment>
<evidence type="ECO:0000256" key="2">
    <source>
        <dbReference type="ARBA" id="ARBA00009256"/>
    </source>
</evidence>
<comment type="function">
    <text evidence="8">Catalyzes the condensation of pantoate with beta-alanine in an ATP-dependent reaction via a pantoyl-adenylate intermediate.</text>
</comment>
<feature type="binding site" evidence="8">
    <location>
        <position position="59"/>
    </location>
    <ligand>
        <name>(R)-pantoate</name>
        <dbReference type="ChEBI" id="CHEBI:15980"/>
    </ligand>
</feature>